<gene>
    <name evidence="1" type="ORF">POSPLADRAFT_1041832</name>
</gene>
<dbReference type="Proteomes" id="UP000194127">
    <property type="component" value="Unassembled WGS sequence"/>
</dbReference>
<dbReference type="InterPro" id="IPR016024">
    <property type="entry name" value="ARM-type_fold"/>
</dbReference>
<accession>A0A1X6MLS8</accession>
<evidence type="ECO:0000313" key="1">
    <source>
        <dbReference type="EMBL" id="OSX57033.1"/>
    </source>
</evidence>
<evidence type="ECO:0000313" key="2">
    <source>
        <dbReference type="Proteomes" id="UP000194127"/>
    </source>
</evidence>
<proteinExistence type="predicted"/>
<dbReference type="RefSeq" id="XP_024333827.1">
    <property type="nucleotide sequence ID" value="XM_024477984.1"/>
</dbReference>
<dbReference type="EMBL" id="KZ110610">
    <property type="protein sequence ID" value="OSX57033.1"/>
    <property type="molecule type" value="Genomic_DNA"/>
</dbReference>
<keyword evidence="2" id="KW-1185">Reference proteome</keyword>
<dbReference type="InterPro" id="IPR011989">
    <property type="entry name" value="ARM-like"/>
</dbReference>
<dbReference type="AlphaFoldDB" id="A0A1X6MLS8"/>
<protein>
    <recommendedName>
        <fullName evidence="3">Condensin complex subunit 1 C-terminal domain-containing protein</fullName>
    </recommendedName>
</protein>
<name>A0A1X6MLS8_9APHY</name>
<dbReference type="GeneID" id="36322934"/>
<reference evidence="1 2" key="1">
    <citation type="submission" date="2017-04" db="EMBL/GenBank/DDBJ databases">
        <title>Genome Sequence of the Model Brown-Rot Fungus Postia placenta SB12.</title>
        <authorList>
            <consortium name="DOE Joint Genome Institute"/>
            <person name="Gaskell J."/>
            <person name="Kersten P."/>
            <person name="Larrondo L.F."/>
            <person name="Canessa P."/>
            <person name="Martinez D."/>
            <person name="Hibbett D."/>
            <person name="Schmoll M."/>
            <person name="Kubicek C.P."/>
            <person name="Martinez A.T."/>
            <person name="Yadav J."/>
            <person name="Master E."/>
            <person name="Magnuson J.K."/>
            <person name="James T."/>
            <person name="Yaver D."/>
            <person name="Berka R."/>
            <person name="Labutti K."/>
            <person name="Lipzen A."/>
            <person name="Aerts A."/>
            <person name="Barry K."/>
            <person name="Henrissat B."/>
            <person name="Blanchette R."/>
            <person name="Grigoriev I."/>
            <person name="Cullen D."/>
        </authorList>
    </citation>
    <scope>NUCLEOTIDE SEQUENCE [LARGE SCALE GENOMIC DNA]</scope>
    <source>
        <strain evidence="1 2">MAD-698-R-SB12</strain>
    </source>
</reference>
<organism evidence="1 2">
    <name type="scientific">Postia placenta MAD-698-R-SB12</name>
    <dbReference type="NCBI Taxonomy" id="670580"/>
    <lineage>
        <taxon>Eukaryota</taxon>
        <taxon>Fungi</taxon>
        <taxon>Dikarya</taxon>
        <taxon>Basidiomycota</taxon>
        <taxon>Agaricomycotina</taxon>
        <taxon>Agaricomycetes</taxon>
        <taxon>Polyporales</taxon>
        <taxon>Adustoporiaceae</taxon>
        <taxon>Rhodonia</taxon>
    </lineage>
</organism>
<sequence length="220" mass="24477">MQLIDQFRRGINGPLAEFFLSSLTTSEGIHNDIIRKALCQQGVLHDLVKLLTPQPDAVDIRMISMQCILHFVEHEDSYTSIKTASAVRKLVAILESKEKELCYMAAEVLASFVHAPLLCEVMLSNENMSIESLASHLRNYTKDHTVDPGPVLRVLRSLAAQDPWRNAIMGHEDLYNLVDGISRSATAPPDVQQQASDVMVLLVCRSSIAQRIAKVLPFSI</sequence>
<dbReference type="SUPFAM" id="SSF48371">
    <property type="entry name" value="ARM repeat"/>
    <property type="match status" value="1"/>
</dbReference>
<dbReference type="Gene3D" id="1.25.10.10">
    <property type="entry name" value="Leucine-rich Repeat Variant"/>
    <property type="match status" value="1"/>
</dbReference>
<evidence type="ECO:0008006" key="3">
    <source>
        <dbReference type="Google" id="ProtNLM"/>
    </source>
</evidence>